<proteinExistence type="inferred from homology"/>
<evidence type="ECO:0000256" key="20">
    <source>
        <dbReference type="SAM" id="MobiDB-lite"/>
    </source>
</evidence>
<evidence type="ECO:0000313" key="23">
    <source>
        <dbReference type="EMBL" id="RWA13785.1"/>
    </source>
</evidence>
<comment type="function">
    <text evidence="16">Dual chitinase/transglycosylase that plays a role in cell wall architecture. Chitinase and transglycosylase activities are coupled. Required for the polysaccharide cross-linking at the septa and the cell wall. More specifically, transfers chitin to 1,6-beta-glucan in the cell wall.</text>
</comment>
<dbReference type="GO" id="GO:0031505">
    <property type="term" value="P:fungal-type cell wall organization"/>
    <property type="evidence" value="ECO:0007669"/>
    <property type="project" value="TreeGrafter"/>
</dbReference>
<feature type="region of interest" description="Disordered" evidence="20">
    <location>
        <begin position="295"/>
        <end position="364"/>
    </location>
</feature>
<dbReference type="GO" id="GO:0005975">
    <property type="term" value="P:carbohydrate metabolic process"/>
    <property type="evidence" value="ECO:0007669"/>
    <property type="project" value="InterPro"/>
</dbReference>
<evidence type="ECO:0000256" key="5">
    <source>
        <dbReference type="ARBA" id="ARBA00022676"/>
    </source>
</evidence>
<evidence type="ECO:0000256" key="8">
    <source>
        <dbReference type="ARBA" id="ARBA00022801"/>
    </source>
</evidence>
<evidence type="ECO:0000256" key="6">
    <source>
        <dbReference type="ARBA" id="ARBA00022679"/>
    </source>
</evidence>
<accession>A0A439DHA0</accession>
<keyword evidence="8 17" id="KW-0378">Hydrolase</keyword>
<evidence type="ECO:0000256" key="16">
    <source>
        <dbReference type="ARBA" id="ARBA00093308"/>
    </source>
</evidence>
<keyword evidence="10 19" id="KW-1015">Disulfide bond</keyword>
<dbReference type="EC" id="3.2.-.-" evidence="17"/>
<dbReference type="PROSITE" id="PS51762">
    <property type="entry name" value="GH16_2"/>
    <property type="match status" value="1"/>
</dbReference>
<keyword evidence="24" id="KW-1185">Reference proteome</keyword>
<feature type="active site" description="Proton donor" evidence="18">
    <location>
        <position position="129"/>
    </location>
</feature>
<evidence type="ECO:0000256" key="18">
    <source>
        <dbReference type="PIRSR" id="PIRSR037299-1"/>
    </source>
</evidence>
<keyword evidence="7 21" id="KW-0732">Signal</keyword>
<keyword evidence="13" id="KW-0326">Glycosidase</keyword>
<feature type="domain" description="GH16" evidence="22">
    <location>
        <begin position="28"/>
        <end position="235"/>
    </location>
</feature>
<evidence type="ECO:0000256" key="12">
    <source>
        <dbReference type="ARBA" id="ARBA00023288"/>
    </source>
</evidence>
<feature type="compositionally biased region" description="Low complexity" evidence="20">
    <location>
        <begin position="295"/>
        <end position="317"/>
    </location>
</feature>
<evidence type="ECO:0000256" key="15">
    <source>
        <dbReference type="ARBA" id="ARBA00038074"/>
    </source>
</evidence>
<dbReference type="GO" id="GO:0008843">
    <property type="term" value="F:endochitinase activity"/>
    <property type="evidence" value="ECO:0007669"/>
    <property type="project" value="UniProtKB-EC"/>
</dbReference>
<evidence type="ECO:0000256" key="1">
    <source>
        <dbReference type="ARBA" id="ARBA00000822"/>
    </source>
</evidence>
<evidence type="ECO:0000256" key="10">
    <source>
        <dbReference type="ARBA" id="ARBA00023157"/>
    </source>
</evidence>
<dbReference type="InterPro" id="IPR050546">
    <property type="entry name" value="Glycosyl_Hydrlase_16"/>
</dbReference>
<evidence type="ECO:0000256" key="21">
    <source>
        <dbReference type="SAM" id="SignalP"/>
    </source>
</evidence>
<feature type="active site" description="Nucleophile" evidence="18">
    <location>
        <position position="125"/>
    </location>
</feature>
<dbReference type="InterPro" id="IPR017168">
    <property type="entry name" value="CHR-like"/>
</dbReference>
<dbReference type="PANTHER" id="PTHR10963:SF68">
    <property type="entry name" value="GLYCOSIDASE CRH1-RELATED"/>
    <property type="match status" value="1"/>
</dbReference>
<gene>
    <name evidence="23" type="ORF">EKO27_g1318</name>
</gene>
<keyword evidence="14" id="KW-0961">Cell wall biogenesis/degradation</keyword>
<dbReference type="STRING" id="363999.A0A439DHA0"/>
<evidence type="ECO:0000256" key="13">
    <source>
        <dbReference type="ARBA" id="ARBA00023295"/>
    </source>
</evidence>
<dbReference type="AlphaFoldDB" id="A0A439DHA0"/>
<evidence type="ECO:0000256" key="4">
    <source>
        <dbReference type="ARBA" id="ARBA00022622"/>
    </source>
</evidence>
<comment type="caution">
    <text evidence="23">The sequence shown here is derived from an EMBL/GenBank/DDBJ whole genome shotgun (WGS) entry which is preliminary data.</text>
</comment>
<keyword evidence="9 17" id="KW-0472">Membrane</keyword>
<name>A0A439DHA0_9PEZI</name>
<keyword evidence="6" id="KW-0808">Transferase</keyword>
<keyword evidence="11" id="KW-0325">Glycoprotein</keyword>
<feature type="compositionally biased region" description="Low complexity" evidence="20">
    <location>
        <begin position="349"/>
        <end position="364"/>
    </location>
</feature>
<dbReference type="Gene3D" id="2.60.120.200">
    <property type="match status" value="1"/>
</dbReference>
<organism evidence="23 24">
    <name type="scientific">Xylaria grammica</name>
    <dbReference type="NCBI Taxonomy" id="363999"/>
    <lineage>
        <taxon>Eukaryota</taxon>
        <taxon>Fungi</taxon>
        <taxon>Dikarya</taxon>
        <taxon>Ascomycota</taxon>
        <taxon>Pezizomycotina</taxon>
        <taxon>Sordariomycetes</taxon>
        <taxon>Xylariomycetidae</taxon>
        <taxon>Xylariales</taxon>
        <taxon>Xylariaceae</taxon>
        <taxon>Xylaria</taxon>
    </lineage>
</organism>
<evidence type="ECO:0000256" key="17">
    <source>
        <dbReference type="PIRNR" id="PIRNR037299"/>
    </source>
</evidence>
<feature type="disulfide bond" evidence="19">
    <location>
        <begin position="32"/>
        <end position="40"/>
    </location>
</feature>
<dbReference type="CDD" id="cd02183">
    <property type="entry name" value="GH16_fungal_CRH1_transglycosylase"/>
    <property type="match status" value="1"/>
</dbReference>
<dbReference type="PANTHER" id="PTHR10963">
    <property type="entry name" value="GLYCOSYL HYDROLASE-RELATED"/>
    <property type="match status" value="1"/>
</dbReference>
<dbReference type="SUPFAM" id="SSF49899">
    <property type="entry name" value="Concanavalin A-like lectins/glucanases"/>
    <property type="match status" value="1"/>
</dbReference>
<evidence type="ECO:0000256" key="9">
    <source>
        <dbReference type="ARBA" id="ARBA00023136"/>
    </source>
</evidence>
<dbReference type="FunFam" id="2.60.120.200:FF:000152">
    <property type="entry name" value="Cell wall glucanase"/>
    <property type="match status" value="1"/>
</dbReference>
<sequence>MLIPRRSFAAVTLAAAAALFSSPAIAQTYTSCNPLESTSCPSDPALGTTIDIDFTQGGSGQFTSSGGTPTYDSNGVSFTVAKSGDSPQLISLFYIMFGRVEITMKAAPGAGIVSSLVFESDCLDEIDNEWLGADDSEVQTNYFGKGITGSYNRGQFNPAVNNQGEFITYIVDWTSQRIVWTVGETVVRTLTADDAESNQYPQTPMQIKFGAWSGGDSSNSEGTIGWARGPTDYSQGPFSMVVQRIKVTDYSTGSKYTYGDTSGSWGTIQAEGGSVNGNLGGAGDLTTTGVTTAASSTSTASVPAGGIGSGTSDSSSSNLPDGWVMTSDGKVVPSSSATESPTPLPSSPSSPQSLAESGGSGLESITGTTLVATTSTTPSTTAIITDGTAQHKPEAPDSGAQLELSIHPWLVIVVAIMASAIYVMP</sequence>
<reference evidence="23 24" key="1">
    <citation type="submission" date="2018-12" db="EMBL/GenBank/DDBJ databases">
        <title>Draft genome sequence of Xylaria grammica IHI A82.</title>
        <authorList>
            <person name="Buettner E."/>
            <person name="Kellner H."/>
        </authorList>
    </citation>
    <scope>NUCLEOTIDE SEQUENCE [LARGE SCALE GENOMIC DNA]</scope>
    <source>
        <strain evidence="23 24">IHI A82</strain>
    </source>
</reference>
<protein>
    <recommendedName>
        <fullName evidence="17">Crh-like protein</fullName>
        <ecNumber evidence="17">3.2.-.-</ecNumber>
    </recommendedName>
</protein>
<feature type="chain" id="PRO_5019133058" description="Crh-like protein" evidence="21">
    <location>
        <begin position="27"/>
        <end position="425"/>
    </location>
</feature>
<keyword evidence="12" id="KW-0449">Lipoprotein</keyword>
<evidence type="ECO:0000256" key="14">
    <source>
        <dbReference type="ARBA" id="ARBA00023316"/>
    </source>
</evidence>
<evidence type="ECO:0000256" key="7">
    <source>
        <dbReference type="ARBA" id="ARBA00022729"/>
    </source>
</evidence>
<evidence type="ECO:0000256" key="11">
    <source>
        <dbReference type="ARBA" id="ARBA00023180"/>
    </source>
</evidence>
<dbReference type="GO" id="GO:0016757">
    <property type="term" value="F:glycosyltransferase activity"/>
    <property type="evidence" value="ECO:0007669"/>
    <property type="project" value="UniProtKB-KW"/>
</dbReference>
<comment type="catalytic activity">
    <reaction evidence="1">
        <text>Random endo-hydrolysis of N-acetyl-beta-D-glucosaminide (1-&gt;4)-beta-linkages in chitin and chitodextrins.</text>
        <dbReference type="EC" id="3.2.1.14"/>
    </reaction>
</comment>
<feature type="signal peptide" evidence="21">
    <location>
        <begin position="1"/>
        <end position="26"/>
    </location>
</feature>
<dbReference type="EMBL" id="RYZI01000019">
    <property type="protein sequence ID" value="RWA13785.1"/>
    <property type="molecule type" value="Genomic_DNA"/>
</dbReference>
<dbReference type="PIRSF" id="PIRSF037299">
    <property type="entry name" value="Glycosidase_CRH1_prd"/>
    <property type="match status" value="1"/>
</dbReference>
<dbReference type="Pfam" id="PF00722">
    <property type="entry name" value="Glyco_hydro_16"/>
    <property type="match status" value="1"/>
</dbReference>
<comment type="subcellular location">
    <subcellularLocation>
        <location evidence="2">Cell envelope</location>
    </subcellularLocation>
    <subcellularLocation>
        <location evidence="3">Membrane</location>
        <topology evidence="3">Lipid-anchor</topology>
        <topology evidence="3">GPI-anchor</topology>
    </subcellularLocation>
</comment>
<dbReference type="GO" id="GO:0009277">
    <property type="term" value="C:fungal-type cell wall"/>
    <property type="evidence" value="ECO:0007669"/>
    <property type="project" value="TreeGrafter"/>
</dbReference>
<evidence type="ECO:0000256" key="2">
    <source>
        <dbReference type="ARBA" id="ARBA00004196"/>
    </source>
</evidence>
<evidence type="ECO:0000259" key="22">
    <source>
        <dbReference type="PROSITE" id="PS51762"/>
    </source>
</evidence>
<evidence type="ECO:0000256" key="19">
    <source>
        <dbReference type="PIRSR" id="PIRSR037299-2"/>
    </source>
</evidence>
<keyword evidence="4" id="KW-0336">GPI-anchor</keyword>
<evidence type="ECO:0000256" key="3">
    <source>
        <dbReference type="ARBA" id="ARBA00004589"/>
    </source>
</evidence>
<dbReference type="GO" id="GO:0098552">
    <property type="term" value="C:side of membrane"/>
    <property type="evidence" value="ECO:0007669"/>
    <property type="project" value="UniProtKB-KW"/>
</dbReference>
<comment type="similarity">
    <text evidence="15">Belongs to the glycosyl hydrolase 16 family. CRH1 subfamily.</text>
</comment>
<dbReference type="InterPro" id="IPR013320">
    <property type="entry name" value="ConA-like_dom_sf"/>
</dbReference>
<evidence type="ECO:0000313" key="24">
    <source>
        <dbReference type="Proteomes" id="UP000286045"/>
    </source>
</evidence>
<dbReference type="Proteomes" id="UP000286045">
    <property type="component" value="Unassembled WGS sequence"/>
</dbReference>
<keyword evidence="5" id="KW-0328">Glycosyltransferase</keyword>
<dbReference type="InterPro" id="IPR000757">
    <property type="entry name" value="Beta-glucanase-like"/>
</dbReference>